<feature type="region of interest" description="Disordered" evidence="1">
    <location>
        <begin position="25"/>
        <end position="66"/>
    </location>
</feature>
<accession>A0A6A5TQP9</accession>
<feature type="compositionally biased region" description="Basic and acidic residues" evidence="1">
    <location>
        <begin position="25"/>
        <end position="38"/>
    </location>
</feature>
<dbReference type="Proteomes" id="UP000800035">
    <property type="component" value="Unassembled WGS sequence"/>
</dbReference>
<dbReference type="EMBL" id="ML976996">
    <property type="protein sequence ID" value="KAF1955025.1"/>
    <property type="molecule type" value="Genomic_DNA"/>
</dbReference>
<protein>
    <submittedName>
        <fullName evidence="2">Uncharacterized protein</fullName>
    </submittedName>
</protein>
<dbReference type="AlphaFoldDB" id="A0A6A5TQP9"/>
<organism evidence="2 3">
    <name type="scientific">Byssothecium circinans</name>
    <dbReference type="NCBI Taxonomy" id="147558"/>
    <lineage>
        <taxon>Eukaryota</taxon>
        <taxon>Fungi</taxon>
        <taxon>Dikarya</taxon>
        <taxon>Ascomycota</taxon>
        <taxon>Pezizomycotina</taxon>
        <taxon>Dothideomycetes</taxon>
        <taxon>Pleosporomycetidae</taxon>
        <taxon>Pleosporales</taxon>
        <taxon>Massarineae</taxon>
        <taxon>Massarinaceae</taxon>
        <taxon>Byssothecium</taxon>
    </lineage>
</organism>
<feature type="region of interest" description="Disordered" evidence="1">
    <location>
        <begin position="78"/>
        <end position="113"/>
    </location>
</feature>
<sequence length="177" mass="20513">MPLRKKAIQRQLDEQRKKLAIYRLEEVRKQRQKPHPEPCMENSPSRQSEGSRPQPKMQQPTTQRVLRKVKTMLFPKVFGGEDEEEAKLETNETNVEEEEESEYEDSGDEEEITALPPMSILAAQRRREAAELEKLEQIKKLEEAEKWRMVRGVDIIQVSALVGAVFVKDAGKKEKEG</sequence>
<reference evidence="2" key="1">
    <citation type="journal article" date="2020" name="Stud. Mycol.">
        <title>101 Dothideomycetes genomes: a test case for predicting lifestyles and emergence of pathogens.</title>
        <authorList>
            <person name="Haridas S."/>
            <person name="Albert R."/>
            <person name="Binder M."/>
            <person name="Bloem J."/>
            <person name="Labutti K."/>
            <person name="Salamov A."/>
            <person name="Andreopoulos B."/>
            <person name="Baker S."/>
            <person name="Barry K."/>
            <person name="Bills G."/>
            <person name="Bluhm B."/>
            <person name="Cannon C."/>
            <person name="Castanera R."/>
            <person name="Culley D."/>
            <person name="Daum C."/>
            <person name="Ezra D."/>
            <person name="Gonzalez J."/>
            <person name="Henrissat B."/>
            <person name="Kuo A."/>
            <person name="Liang C."/>
            <person name="Lipzen A."/>
            <person name="Lutzoni F."/>
            <person name="Magnuson J."/>
            <person name="Mondo S."/>
            <person name="Nolan M."/>
            <person name="Ohm R."/>
            <person name="Pangilinan J."/>
            <person name="Park H.-J."/>
            <person name="Ramirez L."/>
            <person name="Alfaro M."/>
            <person name="Sun H."/>
            <person name="Tritt A."/>
            <person name="Yoshinaga Y."/>
            <person name="Zwiers L.-H."/>
            <person name="Turgeon B."/>
            <person name="Goodwin S."/>
            <person name="Spatafora J."/>
            <person name="Crous P."/>
            <person name="Grigoriev I."/>
        </authorList>
    </citation>
    <scope>NUCLEOTIDE SEQUENCE</scope>
    <source>
        <strain evidence="2">CBS 675.92</strain>
    </source>
</reference>
<proteinExistence type="predicted"/>
<name>A0A6A5TQP9_9PLEO</name>
<gene>
    <name evidence="2" type="ORF">CC80DRAFT_493383</name>
</gene>
<evidence type="ECO:0000313" key="3">
    <source>
        <dbReference type="Proteomes" id="UP000800035"/>
    </source>
</evidence>
<evidence type="ECO:0000256" key="1">
    <source>
        <dbReference type="SAM" id="MobiDB-lite"/>
    </source>
</evidence>
<feature type="compositionally biased region" description="Acidic residues" evidence="1">
    <location>
        <begin position="94"/>
        <end position="112"/>
    </location>
</feature>
<evidence type="ECO:0000313" key="2">
    <source>
        <dbReference type="EMBL" id="KAF1955025.1"/>
    </source>
</evidence>
<feature type="compositionally biased region" description="Polar residues" evidence="1">
    <location>
        <begin position="42"/>
        <end position="64"/>
    </location>
</feature>
<keyword evidence="3" id="KW-1185">Reference proteome</keyword>